<dbReference type="Proteomes" id="UP001226160">
    <property type="component" value="Unassembled WGS sequence"/>
</dbReference>
<evidence type="ECO:0000313" key="1">
    <source>
        <dbReference type="EMBL" id="MDK4325726.1"/>
    </source>
</evidence>
<dbReference type="AlphaFoldDB" id="A0AAP4BUN5"/>
<evidence type="ECO:0000313" key="2">
    <source>
        <dbReference type="Proteomes" id="UP001226160"/>
    </source>
</evidence>
<organism evidence="1 2">
    <name type="scientific">Corynebacterium propinquum</name>
    <dbReference type="NCBI Taxonomy" id="43769"/>
    <lineage>
        <taxon>Bacteria</taxon>
        <taxon>Bacillati</taxon>
        <taxon>Actinomycetota</taxon>
        <taxon>Actinomycetes</taxon>
        <taxon>Mycobacteriales</taxon>
        <taxon>Corynebacteriaceae</taxon>
        <taxon>Corynebacterium</taxon>
    </lineage>
</organism>
<name>A0AAP4BUN5_9CORY</name>
<comment type="caution">
    <text evidence="1">The sequence shown here is derived from an EMBL/GenBank/DDBJ whole genome shotgun (WGS) entry which is preliminary data.</text>
</comment>
<dbReference type="RefSeq" id="WP_239211673.1">
    <property type="nucleotide sequence ID" value="NZ_CP091865.1"/>
</dbReference>
<sequence length="300" mass="33427">MLSERIPATYTDYFLKAVVRIPNNPAPIPVSVEDTGLDWTDFLNVRMFFLTLISIGIAIKATRISAKTARQASDNARESASQMKSISETNETTMLMAKAQLDRLETMMATGSQILNRVEIAVQEFSRPGLNAYLDAPTEAKGCLPLVVENIGKAPARNVQVKFIPDLPKPNLEKLNAQTSEFLTFHESPIEMTTKKFEGKTFKSWAPNQSSSSLFWAIKFERLPSKEIGQSKHFKNPDGTPAEAILTRASQDGNMLLGESGDGIPADVEVVITYEDDYRTQYSEQIMLNPNIWVSKTFPQ</sequence>
<reference evidence="1" key="1">
    <citation type="submission" date="2023-05" db="EMBL/GenBank/DDBJ databases">
        <title>Metabolic capabilities are highly conserved among human nasal-associated Corynebacterium species in pangenomic analyses.</title>
        <authorList>
            <person name="Tran T.H."/>
            <person name="Roberts A.Q."/>
            <person name="Escapa I.F."/>
            <person name="Gao W."/>
            <person name="Conlan S."/>
            <person name="Kong H."/>
            <person name="Segre J.A."/>
            <person name="Kelly M.S."/>
            <person name="Lemon K.P."/>
        </authorList>
    </citation>
    <scope>NUCLEOTIDE SEQUENCE</scope>
    <source>
        <strain evidence="1">KPL2654</strain>
    </source>
</reference>
<proteinExistence type="predicted"/>
<accession>A0AAP4BUN5</accession>
<dbReference type="EMBL" id="JASNVP010000003">
    <property type="protein sequence ID" value="MDK4325726.1"/>
    <property type="molecule type" value="Genomic_DNA"/>
</dbReference>
<gene>
    <name evidence="1" type="ORF">QPX54_04245</name>
</gene>
<protein>
    <submittedName>
        <fullName evidence="1">Uncharacterized protein</fullName>
    </submittedName>
</protein>